<dbReference type="GO" id="GO:0006633">
    <property type="term" value="P:fatty acid biosynthetic process"/>
    <property type="evidence" value="ECO:0007669"/>
    <property type="project" value="UniProtKB-UniPathway"/>
</dbReference>
<evidence type="ECO:0000313" key="16">
    <source>
        <dbReference type="EMBL" id="SHL63735.1"/>
    </source>
</evidence>
<feature type="active site" description="Proton acceptor" evidence="12">
    <location>
        <position position="152"/>
    </location>
</feature>
<evidence type="ECO:0000259" key="15">
    <source>
        <dbReference type="SMART" id="SM00822"/>
    </source>
</evidence>
<organism evidence="16 17">
    <name type="scientific">Lacicoccus alkaliphilus DSM 16010</name>
    <dbReference type="NCBI Taxonomy" id="1123231"/>
    <lineage>
        <taxon>Bacteria</taxon>
        <taxon>Bacillati</taxon>
        <taxon>Bacillota</taxon>
        <taxon>Bacilli</taxon>
        <taxon>Bacillales</taxon>
        <taxon>Salinicoccaceae</taxon>
        <taxon>Lacicoccus</taxon>
    </lineage>
</organism>
<keyword evidence="10 14" id="KW-0275">Fatty acid biosynthesis</keyword>
<dbReference type="PROSITE" id="PS00061">
    <property type="entry name" value="ADH_SHORT"/>
    <property type="match status" value="1"/>
</dbReference>
<dbReference type="NCBIfam" id="NF009466">
    <property type="entry name" value="PRK12826.1-2"/>
    <property type="match status" value="1"/>
</dbReference>
<dbReference type="NCBIfam" id="TIGR01830">
    <property type="entry name" value="3oxo_ACP_reduc"/>
    <property type="match status" value="1"/>
</dbReference>
<dbReference type="Proteomes" id="UP000184206">
    <property type="component" value="Unassembled WGS sequence"/>
</dbReference>
<feature type="binding site" evidence="13">
    <location>
        <position position="185"/>
    </location>
    <ligand>
        <name>NADP(+)</name>
        <dbReference type="ChEBI" id="CHEBI:58349"/>
    </ligand>
</feature>
<evidence type="ECO:0000256" key="3">
    <source>
        <dbReference type="ARBA" id="ARBA00006484"/>
    </source>
</evidence>
<dbReference type="EMBL" id="FRCF01000002">
    <property type="protein sequence ID" value="SHL63735.1"/>
    <property type="molecule type" value="Genomic_DNA"/>
</dbReference>
<comment type="subunit">
    <text evidence="4 14">Homotetramer.</text>
</comment>
<dbReference type="OrthoDB" id="9803333at2"/>
<evidence type="ECO:0000256" key="13">
    <source>
        <dbReference type="PIRSR" id="PIRSR611284-2"/>
    </source>
</evidence>
<protein>
    <recommendedName>
        <fullName evidence="14">3-oxoacyl-[acyl-carrier-protein] reductase</fullName>
        <ecNumber evidence="14">1.1.1.100</ecNumber>
    </recommendedName>
</protein>
<evidence type="ECO:0000256" key="4">
    <source>
        <dbReference type="ARBA" id="ARBA00011881"/>
    </source>
</evidence>
<evidence type="ECO:0000256" key="9">
    <source>
        <dbReference type="ARBA" id="ARBA00023098"/>
    </source>
</evidence>
<comment type="pathway">
    <text evidence="2 14">Lipid metabolism; fatty acid biosynthesis.</text>
</comment>
<dbReference type="SUPFAM" id="SSF51735">
    <property type="entry name" value="NAD(P)-binding Rossmann-fold domains"/>
    <property type="match status" value="1"/>
</dbReference>
<evidence type="ECO:0000256" key="2">
    <source>
        <dbReference type="ARBA" id="ARBA00005194"/>
    </source>
</evidence>
<evidence type="ECO:0000256" key="6">
    <source>
        <dbReference type="ARBA" id="ARBA00022832"/>
    </source>
</evidence>
<dbReference type="STRING" id="1123231.SAMN02745189_00718"/>
<keyword evidence="6 14" id="KW-0276">Fatty acid metabolism</keyword>
<evidence type="ECO:0000256" key="12">
    <source>
        <dbReference type="PIRSR" id="PIRSR611284-1"/>
    </source>
</evidence>
<dbReference type="InterPro" id="IPR050259">
    <property type="entry name" value="SDR"/>
</dbReference>
<evidence type="ECO:0000256" key="11">
    <source>
        <dbReference type="ARBA" id="ARBA00048508"/>
    </source>
</evidence>
<dbReference type="InterPro" id="IPR011284">
    <property type="entry name" value="3oxo_ACP_reduc"/>
</dbReference>
<proteinExistence type="inferred from homology"/>
<feature type="binding site" evidence="13">
    <location>
        <position position="87"/>
    </location>
    <ligand>
        <name>NADP(+)</name>
        <dbReference type="ChEBI" id="CHEBI:58349"/>
    </ligand>
</feature>
<evidence type="ECO:0000256" key="10">
    <source>
        <dbReference type="ARBA" id="ARBA00023160"/>
    </source>
</evidence>
<dbReference type="GO" id="GO:0004316">
    <property type="term" value="F:3-oxoacyl-[acyl-carrier-protein] reductase (NADPH) activity"/>
    <property type="evidence" value="ECO:0007669"/>
    <property type="project" value="UniProtKB-UniRule"/>
</dbReference>
<dbReference type="Pfam" id="PF13561">
    <property type="entry name" value="adh_short_C2"/>
    <property type="match status" value="1"/>
</dbReference>
<dbReference type="PANTHER" id="PTHR42879:SF2">
    <property type="entry name" value="3-OXOACYL-[ACYL-CARRIER-PROTEIN] REDUCTASE FABG"/>
    <property type="match status" value="1"/>
</dbReference>
<dbReference type="NCBIfam" id="NF005559">
    <property type="entry name" value="PRK07231.1"/>
    <property type="match status" value="1"/>
</dbReference>
<dbReference type="RefSeq" id="WP_072708341.1">
    <property type="nucleotide sequence ID" value="NZ_FRCF01000002.1"/>
</dbReference>
<dbReference type="InterPro" id="IPR002347">
    <property type="entry name" value="SDR_fam"/>
</dbReference>
<comment type="catalytic activity">
    <reaction evidence="11 14">
        <text>a (3R)-hydroxyacyl-[ACP] + NADP(+) = a 3-oxoacyl-[ACP] + NADPH + H(+)</text>
        <dbReference type="Rhea" id="RHEA:17397"/>
        <dbReference type="Rhea" id="RHEA-COMP:9916"/>
        <dbReference type="Rhea" id="RHEA-COMP:9945"/>
        <dbReference type="ChEBI" id="CHEBI:15378"/>
        <dbReference type="ChEBI" id="CHEBI:57783"/>
        <dbReference type="ChEBI" id="CHEBI:58349"/>
        <dbReference type="ChEBI" id="CHEBI:78776"/>
        <dbReference type="ChEBI" id="CHEBI:78827"/>
        <dbReference type="EC" id="1.1.1.100"/>
    </reaction>
</comment>
<gene>
    <name evidence="16" type="ORF">SAMN02745189_00718</name>
</gene>
<feature type="domain" description="Ketoreductase" evidence="15">
    <location>
        <begin position="3"/>
        <end position="183"/>
    </location>
</feature>
<name>A0A1M7C927_9BACL</name>
<evidence type="ECO:0000256" key="1">
    <source>
        <dbReference type="ARBA" id="ARBA00002607"/>
    </source>
</evidence>
<dbReference type="SMART" id="SM00822">
    <property type="entry name" value="PKS_KR"/>
    <property type="match status" value="1"/>
</dbReference>
<dbReference type="AlphaFoldDB" id="A0A1M7C927"/>
<accession>A0A1M7C927</accession>
<feature type="binding site" evidence="13">
    <location>
        <begin position="9"/>
        <end position="12"/>
    </location>
    <ligand>
        <name>NADP(+)</name>
        <dbReference type="ChEBI" id="CHEBI:58349"/>
    </ligand>
</feature>
<keyword evidence="17" id="KW-1185">Reference proteome</keyword>
<evidence type="ECO:0000313" key="17">
    <source>
        <dbReference type="Proteomes" id="UP000184206"/>
    </source>
</evidence>
<dbReference type="PRINTS" id="PR00081">
    <property type="entry name" value="GDHRDH"/>
</dbReference>
<dbReference type="InterPro" id="IPR057326">
    <property type="entry name" value="KR_dom"/>
</dbReference>
<keyword evidence="8 14" id="KW-0560">Oxidoreductase</keyword>
<evidence type="ECO:0000256" key="5">
    <source>
        <dbReference type="ARBA" id="ARBA00022516"/>
    </source>
</evidence>
<evidence type="ECO:0000256" key="7">
    <source>
        <dbReference type="ARBA" id="ARBA00022857"/>
    </source>
</evidence>
<evidence type="ECO:0000256" key="14">
    <source>
        <dbReference type="RuleBase" id="RU366074"/>
    </source>
</evidence>
<dbReference type="InterPro" id="IPR020904">
    <property type="entry name" value="Sc_DH/Rdtase_CS"/>
</dbReference>
<comment type="similarity">
    <text evidence="3 14">Belongs to the short-chain dehydrogenases/reductases (SDR) family.</text>
</comment>
<keyword evidence="5 14" id="KW-0444">Lipid biosynthesis</keyword>
<feature type="binding site" evidence="13">
    <location>
        <begin position="152"/>
        <end position="156"/>
    </location>
    <ligand>
        <name>NADP(+)</name>
        <dbReference type="ChEBI" id="CHEBI:58349"/>
    </ligand>
</feature>
<keyword evidence="7 13" id="KW-0521">NADP</keyword>
<sequence length="245" mass="25961">MTKTALVTGASRGIGRGIALALGSEGYHVIVNYSGSEDKAKQVVAEIEDAGGSAEIHQCHVEIYDDVKKMIKHITDAHGSIDLVVNNAGVTKDGLLMRMKEADFDRVIDVNLKGTYNVIQNVSRPMLKQKSGKIINISSIVASLGNAGQANYVASKAGIDGLTRSVARELAPKGITVNAIAPGFIESEMTDVLSDEIKEGMLGQIPLNHFGSVEDIADTVTFLASGRADYITGQTIHVNGGMYMG</sequence>
<dbReference type="CDD" id="cd05333">
    <property type="entry name" value="BKR_SDR_c"/>
    <property type="match status" value="1"/>
</dbReference>
<keyword evidence="9 14" id="KW-0443">Lipid metabolism</keyword>
<comment type="function">
    <text evidence="1 14">Catalyzes the NADPH-dependent reduction of beta-ketoacyl-ACP substrates to beta-hydroxyacyl-ACP products, the first reductive step in the elongation cycle of fatty acid biosynthesis.</text>
</comment>
<dbReference type="UniPathway" id="UPA00094"/>
<dbReference type="InterPro" id="IPR036291">
    <property type="entry name" value="NAD(P)-bd_dom_sf"/>
</dbReference>
<dbReference type="FunFam" id="3.40.50.720:FF:000037">
    <property type="entry name" value="3-oxoacyl-[acyl-carrier-protein] reductase FabG"/>
    <property type="match status" value="1"/>
</dbReference>
<dbReference type="Gene3D" id="3.40.50.720">
    <property type="entry name" value="NAD(P)-binding Rossmann-like Domain"/>
    <property type="match status" value="1"/>
</dbReference>
<reference evidence="16 17" key="1">
    <citation type="submission" date="2016-11" db="EMBL/GenBank/DDBJ databases">
        <authorList>
            <person name="Jaros S."/>
            <person name="Januszkiewicz K."/>
            <person name="Wedrychowicz H."/>
        </authorList>
    </citation>
    <scope>NUCLEOTIDE SEQUENCE [LARGE SCALE GENOMIC DNA]</scope>
    <source>
        <strain evidence="16 17">DSM 16010</strain>
    </source>
</reference>
<dbReference type="PANTHER" id="PTHR42879">
    <property type="entry name" value="3-OXOACYL-(ACYL-CARRIER-PROTEIN) REDUCTASE"/>
    <property type="match status" value="1"/>
</dbReference>
<dbReference type="GO" id="GO:0051287">
    <property type="term" value="F:NAD binding"/>
    <property type="evidence" value="ECO:0007669"/>
    <property type="project" value="UniProtKB-UniRule"/>
</dbReference>
<dbReference type="PRINTS" id="PR00080">
    <property type="entry name" value="SDRFAMILY"/>
</dbReference>
<dbReference type="EC" id="1.1.1.100" evidence="14"/>
<evidence type="ECO:0000256" key="8">
    <source>
        <dbReference type="ARBA" id="ARBA00023002"/>
    </source>
</evidence>